<keyword evidence="2" id="KW-1185">Reference proteome</keyword>
<evidence type="ECO:0000313" key="2">
    <source>
        <dbReference type="Proteomes" id="UP000479710"/>
    </source>
</evidence>
<dbReference type="OrthoDB" id="686111at2759"/>
<sequence length="91" mass="9531">MSGNVPWRAALDAVYSAAITVAGGLHPWQDLMGPLSRKTLYPVFDVAIHVEVPGGAKARVCLGGHSVAAIVLFDGVVLGKGSLWHLCVEPL</sequence>
<dbReference type="EMBL" id="SPHZ02000011">
    <property type="protein sequence ID" value="KAF0892981.1"/>
    <property type="molecule type" value="Genomic_DNA"/>
</dbReference>
<name>A0A6G1BZ04_9ORYZ</name>
<gene>
    <name evidence="1" type="ORF">E2562_021283</name>
</gene>
<dbReference type="Proteomes" id="UP000479710">
    <property type="component" value="Unassembled WGS sequence"/>
</dbReference>
<evidence type="ECO:0000313" key="1">
    <source>
        <dbReference type="EMBL" id="KAF0892981.1"/>
    </source>
</evidence>
<proteinExistence type="predicted"/>
<organism evidence="1 2">
    <name type="scientific">Oryza meyeriana var. granulata</name>
    <dbReference type="NCBI Taxonomy" id="110450"/>
    <lineage>
        <taxon>Eukaryota</taxon>
        <taxon>Viridiplantae</taxon>
        <taxon>Streptophyta</taxon>
        <taxon>Embryophyta</taxon>
        <taxon>Tracheophyta</taxon>
        <taxon>Spermatophyta</taxon>
        <taxon>Magnoliopsida</taxon>
        <taxon>Liliopsida</taxon>
        <taxon>Poales</taxon>
        <taxon>Poaceae</taxon>
        <taxon>BOP clade</taxon>
        <taxon>Oryzoideae</taxon>
        <taxon>Oryzeae</taxon>
        <taxon>Oryzinae</taxon>
        <taxon>Oryza</taxon>
        <taxon>Oryza meyeriana</taxon>
    </lineage>
</organism>
<accession>A0A6G1BZ04</accession>
<comment type="caution">
    <text evidence="1">The sequence shown here is derived from an EMBL/GenBank/DDBJ whole genome shotgun (WGS) entry which is preliminary data.</text>
</comment>
<protein>
    <submittedName>
        <fullName evidence="1">Uncharacterized protein</fullName>
    </submittedName>
</protein>
<reference evidence="1 2" key="1">
    <citation type="submission" date="2019-11" db="EMBL/GenBank/DDBJ databases">
        <title>Whole genome sequence of Oryza granulata.</title>
        <authorList>
            <person name="Li W."/>
        </authorList>
    </citation>
    <scope>NUCLEOTIDE SEQUENCE [LARGE SCALE GENOMIC DNA]</scope>
    <source>
        <strain evidence="2">cv. Menghai</strain>
        <tissue evidence="1">Leaf</tissue>
    </source>
</reference>
<dbReference type="AlphaFoldDB" id="A0A6G1BZ04"/>